<comment type="caution">
    <text evidence="1">The sequence shown here is derived from an EMBL/GenBank/DDBJ whole genome shotgun (WGS) entry which is preliminary data.</text>
</comment>
<evidence type="ECO:0000313" key="1">
    <source>
        <dbReference type="EMBL" id="EGF25084.1"/>
    </source>
</evidence>
<proteinExistence type="predicted"/>
<accession>F2AZ56</accession>
<reference evidence="1 2" key="1">
    <citation type="journal article" date="2013" name="Mar. Genomics">
        <title>Expression of sulfatases in Rhodopirellula baltica and the diversity of sulfatases in the genus Rhodopirellula.</title>
        <authorList>
            <person name="Wegner C.E."/>
            <person name="Richter-Heitmann T."/>
            <person name="Klindworth A."/>
            <person name="Klockow C."/>
            <person name="Richter M."/>
            <person name="Achstetter T."/>
            <person name="Glockner F.O."/>
            <person name="Harder J."/>
        </authorList>
    </citation>
    <scope>NUCLEOTIDE SEQUENCE [LARGE SCALE GENOMIC DNA]</scope>
    <source>
        <strain evidence="1 2">WH47</strain>
    </source>
</reference>
<gene>
    <name evidence="1" type="ORF">RBWH47_02313</name>
</gene>
<dbReference type="EMBL" id="AFAR01000254">
    <property type="protein sequence ID" value="EGF25084.1"/>
    <property type="molecule type" value="Genomic_DNA"/>
</dbReference>
<dbReference type="PATRIC" id="fig|991778.3.peg.5306"/>
<organism evidence="1 2">
    <name type="scientific">Rhodopirellula baltica WH47</name>
    <dbReference type="NCBI Taxonomy" id="991778"/>
    <lineage>
        <taxon>Bacteria</taxon>
        <taxon>Pseudomonadati</taxon>
        <taxon>Planctomycetota</taxon>
        <taxon>Planctomycetia</taxon>
        <taxon>Pirellulales</taxon>
        <taxon>Pirellulaceae</taxon>
        <taxon>Rhodopirellula</taxon>
    </lineage>
</organism>
<dbReference type="Proteomes" id="UP000006222">
    <property type="component" value="Unassembled WGS sequence"/>
</dbReference>
<protein>
    <submittedName>
        <fullName evidence="1">Uncharacterized protein</fullName>
    </submittedName>
</protein>
<name>F2AZ56_RHOBT</name>
<dbReference type="AlphaFoldDB" id="F2AZ56"/>
<sequence>MDNQKPMDELRSVSIHQRFVTGLASKAASNVKNCPKGSLFACDKVGYAWICGRRARHG</sequence>
<evidence type="ECO:0000313" key="2">
    <source>
        <dbReference type="Proteomes" id="UP000006222"/>
    </source>
</evidence>